<keyword evidence="4" id="KW-1185">Reference proteome</keyword>
<protein>
    <recommendedName>
        <fullName evidence="2">KIB1-4 beta-propeller domain-containing protein</fullName>
    </recommendedName>
</protein>
<accession>A0A835KV72</accession>
<dbReference type="InterPro" id="IPR005174">
    <property type="entry name" value="KIB1-4_b-propeller"/>
</dbReference>
<evidence type="ECO:0000259" key="2">
    <source>
        <dbReference type="Pfam" id="PF03478"/>
    </source>
</evidence>
<sequence length="204" mass="23439">MAAAAARGETRQGLPSPSRHSTVVKPQRSNGCQISSIARSNRLYHQRHINSRERSRARYLVVFDGKLLVVVRFTPSRIEPTSRFKVFEETERDDEEGNDDPNFPFADYIPMSCAWSELNTLDGRMLFVGHGCSRSYRVDKYPGFEEGIYFLDDGEYFDDAVLFSLHQPKRYPCIDNGKWSEGRVERCFPRSDPSDHSAPVWLLP</sequence>
<dbReference type="EMBL" id="JACEFO010000112">
    <property type="protein sequence ID" value="KAF8780940.1"/>
    <property type="molecule type" value="Genomic_DNA"/>
</dbReference>
<organism evidence="3 4">
    <name type="scientific">Digitaria exilis</name>
    <dbReference type="NCBI Taxonomy" id="1010633"/>
    <lineage>
        <taxon>Eukaryota</taxon>
        <taxon>Viridiplantae</taxon>
        <taxon>Streptophyta</taxon>
        <taxon>Embryophyta</taxon>
        <taxon>Tracheophyta</taxon>
        <taxon>Spermatophyta</taxon>
        <taxon>Magnoliopsida</taxon>
        <taxon>Liliopsida</taxon>
        <taxon>Poales</taxon>
        <taxon>Poaceae</taxon>
        <taxon>PACMAD clade</taxon>
        <taxon>Panicoideae</taxon>
        <taxon>Panicodae</taxon>
        <taxon>Paniceae</taxon>
        <taxon>Anthephorinae</taxon>
        <taxon>Digitaria</taxon>
    </lineage>
</organism>
<feature type="region of interest" description="Disordered" evidence="1">
    <location>
        <begin position="1"/>
        <end position="31"/>
    </location>
</feature>
<dbReference type="PANTHER" id="PTHR33110:SF125">
    <property type="entry name" value="OS05G0570350 PROTEIN"/>
    <property type="match status" value="1"/>
</dbReference>
<dbReference type="Pfam" id="PF03478">
    <property type="entry name" value="Beta-prop_KIB1-4"/>
    <property type="match status" value="1"/>
</dbReference>
<proteinExistence type="predicted"/>
<name>A0A835KV72_9POAL</name>
<evidence type="ECO:0000256" key="1">
    <source>
        <dbReference type="SAM" id="MobiDB-lite"/>
    </source>
</evidence>
<reference evidence="3" key="1">
    <citation type="submission" date="2020-07" db="EMBL/GenBank/DDBJ databases">
        <title>Genome sequence and genetic diversity analysis of an under-domesticated orphan crop, white fonio (Digitaria exilis).</title>
        <authorList>
            <person name="Bennetzen J.L."/>
            <person name="Chen S."/>
            <person name="Ma X."/>
            <person name="Wang X."/>
            <person name="Yssel A.E.J."/>
            <person name="Chaluvadi S.R."/>
            <person name="Johnson M."/>
            <person name="Gangashetty P."/>
            <person name="Hamidou F."/>
            <person name="Sanogo M.D."/>
            <person name="Zwaenepoel A."/>
            <person name="Wallace J."/>
            <person name="Van De Peer Y."/>
            <person name="Van Deynze A."/>
        </authorList>
    </citation>
    <scope>NUCLEOTIDE SEQUENCE</scope>
    <source>
        <tissue evidence="3">Leaves</tissue>
    </source>
</reference>
<comment type="caution">
    <text evidence="3">The sequence shown here is derived from an EMBL/GenBank/DDBJ whole genome shotgun (WGS) entry which is preliminary data.</text>
</comment>
<feature type="domain" description="KIB1-4 beta-propeller" evidence="2">
    <location>
        <begin position="47"/>
        <end position="156"/>
    </location>
</feature>
<evidence type="ECO:0000313" key="4">
    <source>
        <dbReference type="Proteomes" id="UP000636709"/>
    </source>
</evidence>
<evidence type="ECO:0000313" key="3">
    <source>
        <dbReference type="EMBL" id="KAF8780940.1"/>
    </source>
</evidence>
<dbReference type="Proteomes" id="UP000636709">
    <property type="component" value="Unassembled WGS sequence"/>
</dbReference>
<dbReference type="OrthoDB" id="686362at2759"/>
<dbReference type="PANTHER" id="PTHR33110">
    <property type="entry name" value="F-BOX/KELCH-REPEAT PROTEIN-RELATED"/>
    <property type="match status" value="1"/>
</dbReference>
<dbReference type="AlphaFoldDB" id="A0A835KV72"/>
<gene>
    <name evidence="3" type="ORF">HU200_000905</name>
</gene>